<dbReference type="InterPro" id="IPR015864">
    <property type="entry name" value="FAD_synthase"/>
</dbReference>
<keyword evidence="6" id="KW-0548">Nucleotidyltransferase</keyword>
<feature type="domain" description="FAD synthetase" evidence="10">
    <location>
        <begin position="14"/>
        <end position="130"/>
    </location>
</feature>
<name>X1MNP7_9ZZZZ</name>
<keyword evidence="8" id="KW-0274">FAD</keyword>
<feature type="non-terminal residue" evidence="11">
    <location>
        <position position="130"/>
    </location>
</feature>
<evidence type="ECO:0000313" key="11">
    <source>
        <dbReference type="EMBL" id="GAI07979.1"/>
    </source>
</evidence>
<keyword evidence="9" id="KW-0067">ATP-binding</keyword>
<dbReference type="GO" id="GO:0009231">
    <property type="term" value="P:riboflavin biosynthetic process"/>
    <property type="evidence" value="ECO:0007669"/>
    <property type="project" value="InterPro"/>
</dbReference>
<evidence type="ECO:0000256" key="7">
    <source>
        <dbReference type="ARBA" id="ARBA00022741"/>
    </source>
</evidence>
<protein>
    <recommendedName>
        <fullName evidence="2">FAD synthase</fullName>
        <ecNumber evidence="2">2.7.7.2</ecNumber>
    </recommendedName>
</protein>
<keyword evidence="4" id="KW-0288">FMN</keyword>
<evidence type="ECO:0000256" key="3">
    <source>
        <dbReference type="ARBA" id="ARBA00022630"/>
    </source>
</evidence>
<evidence type="ECO:0000256" key="1">
    <source>
        <dbReference type="ARBA" id="ARBA00004726"/>
    </source>
</evidence>
<dbReference type="SUPFAM" id="SSF52374">
    <property type="entry name" value="Nucleotidylyl transferase"/>
    <property type="match status" value="1"/>
</dbReference>
<evidence type="ECO:0000256" key="2">
    <source>
        <dbReference type="ARBA" id="ARBA00012393"/>
    </source>
</evidence>
<dbReference type="CDD" id="cd02064">
    <property type="entry name" value="FAD_synthetase_N"/>
    <property type="match status" value="1"/>
</dbReference>
<gene>
    <name evidence="11" type="ORF">S06H3_10454</name>
</gene>
<dbReference type="GO" id="GO:0003919">
    <property type="term" value="F:FMN adenylyltransferase activity"/>
    <property type="evidence" value="ECO:0007669"/>
    <property type="project" value="UniProtKB-EC"/>
</dbReference>
<reference evidence="11" key="1">
    <citation type="journal article" date="2014" name="Front. Microbiol.">
        <title>High frequency of phylogenetically diverse reductive dehalogenase-homologous genes in deep subseafloor sedimentary metagenomes.</title>
        <authorList>
            <person name="Kawai M."/>
            <person name="Futagami T."/>
            <person name="Toyoda A."/>
            <person name="Takaki Y."/>
            <person name="Nishi S."/>
            <person name="Hori S."/>
            <person name="Arai W."/>
            <person name="Tsubouchi T."/>
            <person name="Morono Y."/>
            <person name="Uchiyama I."/>
            <person name="Ito T."/>
            <person name="Fujiyama A."/>
            <person name="Inagaki F."/>
            <person name="Takami H."/>
        </authorList>
    </citation>
    <scope>NUCLEOTIDE SEQUENCE</scope>
    <source>
        <strain evidence="11">Expedition CK06-06</strain>
    </source>
</reference>
<dbReference type="GO" id="GO:0006747">
    <property type="term" value="P:FAD biosynthetic process"/>
    <property type="evidence" value="ECO:0007669"/>
    <property type="project" value="UniProtKB-UniPathway"/>
</dbReference>
<dbReference type="UniPathway" id="UPA00277">
    <property type="reaction ID" value="UER00407"/>
</dbReference>
<evidence type="ECO:0000256" key="5">
    <source>
        <dbReference type="ARBA" id="ARBA00022679"/>
    </source>
</evidence>
<dbReference type="NCBIfam" id="TIGR00125">
    <property type="entry name" value="cyt_tran_rel"/>
    <property type="match status" value="1"/>
</dbReference>
<comment type="caution">
    <text evidence="11">The sequence shown here is derived from an EMBL/GenBank/DDBJ whole genome shotgun (WGS) entry which is preliminary data.</text>
</comment>
<evidence type="ECO:0000259" key="10">
    <source>
        <dbReference type="Pfam" id="PF06574"/>
    </source>
</evidence>
<sequence length="130" mass="14721">MQVEEELVGLLPKKDMLLTIGVFDGVHLGHKYLLSQLAEHARQQDLLSGVVTFRQHPQEVLSPQTRLPFLTDLAERTNLLKNEGVEAIIPLSFTSEIAQLSARQFVSLLMRYLRMRGLIVGPDFTLGRNR</sequence>
<evidence type="ECO:0000256" key="8">
    <source>
        <dbReference type="ARBA" id="ARBA00022827"/>
    </source>
</evidence>
<dbReference type="InterPro" id="IPR014729">
    <property type="entry name" value="Rossmann-like_a/b/a_fold"/>
</dbReference>
<evidence type="ECO:0000256" key="9">
    <source>
        <dbReference type="ARBA" id="ARBA00022840"/>
    </source>
</evidence>
<evidence type="ECO:0000256" key="4">
    <source>
        <dbReference type="ARBA" id="ARBA00022643"/>
    </source>
</evidence>
<dbReference type="GO" id="GO:0005524">
    <property type="term" value="F:ATP binding"/>
    <property type="evidence" value="ECO:0007669"/>
    <property type="project" value="UniProtKB-KW"/>
</dbReference>
<evidence type="ECO:0000256" key="6">
    <source>
        <dbReference type="ARBA" id="ARBA00022695"/>
    </source>
</evidence>
<proteinExistence type="predicted"/>
<dbReference type="InterPro" id="IPR004821">
    <property type="entry name" value="Cyt_trans-like"/>
</dbReference>
<keyword evidence="3" id="KW-0285">Flavoprotein</keyword>
<keyword evidence="5" id="KW-0808">Transferase</keyword>
<dbReference type="AlphaFoldDB" id="X1MNP7"/>
<comment type="pathway">
    <text evidence="1">Cofactor biosynthesis; FAD biosynthesis; FAD from FMN: step 1/1.</text>
</comment>
<dbReference type="Gene3D" id="3.40.50.620">
    <property type="entry name" value="HUPs"/>
    <property type="match status" value="1"/>
</dbReference>
<dbReference type="EMBL" id="BARV01004843">
    <property type="protein sequence ID" value="GAI07979.1"/>
    <property type="molecule type" value="Genomic_DNA"/>
</dbReference>
<accession>X1MNP7</accession>
<keyword evidence="7" id="KW-0547">Nucleotide-binding</keyword>
<dbReference type="Pfam" id="PF06574">
    <property type="entry name" value="FAD_syn"/>
    <property type="match status" value="1"/>
</dbReference>
<dbReference type="EC" id="2.7.7.2" evidence="2"/>
<organism evidence="11">
    <name type="scientific">marine sediment metagenome</name>
    <dbReference type="NCBI Taxonomy" id="412755"/>
    <lineage>
        <taxon>unclassified sequences</taxon>
        <taxon>metagenomes</taxon>
        <taxon>ecological metagenomes</taxon>
    </lineage>
</organism>